<proteinExistence type="inferred from homology"/>
<dbReference type="InterPro" id="IPR052186">
    <property type="entry name" value="Hydantoin_racemase-like"/>
</dbReference>
<dbReference type="EMBL" id="BMKS01000004">
    <property type="protein sequence ID" value="GGG30367.1"/>
    <property type="molecule type" value="Genomic_DNA"/>
</dbReference>
<comment type="caution">
    <text evidence="2">The sequence shown here is derived from an EMBL/GenBank/DDBJ whole genome shotgun (WGS) entry which is preliminary data.</text>
</comment>
<sequence length="230" mass="23708">MSAERILVVNPNTSASCTAGIAAAMARFAAPGLPRIEVTSLPGGPPAIATWRDWYAVAEPLCRLVEREPAACYVIGCVSDPGLEAVRMVTDRPVLGMMRCAVAAALARAERFGIVAFLETSRPRQRRVLQAMGAEQRCVGSIPLGLDMESLTDPVAPRERLQAAARELVAMGAEAVVLGCAGMAGHLAAAEDAAGVPVVEPCQAAAAQALLAVLSARRGAATPALADAAQ</sequence>
<dbReference type="Pfam" id="PF01177">
    <property type="entry name" value="Asp_Glu_race"/>
    <property type="match status" value="1"/>
</dbReference>
<protein>
    <submittedName>
        <fullName evidence="2">Hydantoin racemase</fullName>
    </submittedName>
</protein>
<dbReference type="InterPro" id="IPR053714">
    <property type="entry name" value="Iso_Racemase_Enz_sf"/>
</dbReference>
<dbReference type="Gene3D" id="3.40.50.12500">
    <property type="match status" value="1"/>
</dbReference>
<keyword evidence="3" id="KW-1185">Reference proteome</keyword>
<evidence type="ECO:0000256" key="1">
    <source>
        <dbReference type="ARBA" id="ARBA00038414"/>
    </source>
</evidence>
<reference evidence="2 3" key="1">
    <citation type="journal article" date="2014" name="Int. J. Syst. Evol. Microbiol.">
        <title>Complete genome sequence of Corynebacterium casei LMG S-19264T (=DSM 44701T), isolated from a smear-ripened cheese.</title>
        <authorList>
            <consortium name="US DOE Joint Genome Institute (JGI-PGF)"/>
            <person name="Walter F."/>
            <person name="Albersmeier A."/>
            <person name="Kalinowski J."/>
            <person name="Ruckert C."/>
        </authorList>
    </citation>
    <scope>NUCLEOTIDE SEQUENCE [LARGE SCALE GENOMIC DNA]</scope>
    <source>
        <strain evidence="2 3">CGMCC 1.16330</strain>
    </source>
</reference>
<name>A0A8J3EC69_9PROT</name>
<evidence type="ECO:0000313" key="3">
    <source>
        <dbReference type="Proteomes" id="UP000597507"/>
    </source>
</evidence>
<dbReference type="AlphaFoldDB" id="A0A8J3EC69"/>
<dbReference type="PROSITE" id="PS51257">
    <property type="entry name" value="PROKAR_LIPOPROTEIN"/>
    <property type="match status" value="1"/>
</dbReference>
<dbReference type="Proteomes" id="UP000597507">
    <property type="component" value="Unassembled WGS sequence"/>
</dbReference>
<dbReference type="PANTHER" id="PTHR28047:SF5">
    <property type="entry name" value="PROTEIN DCG1"/>
    <property type="match status" value="1"/>
</dbReference>
<evidence type="ECO:0000313" key="2">
    <source>
        <dbReference type="EMBL" id="GGG30367.1"/>
    </source>
</evidence>
<accession>A0A8J3EC69</accession>
<gene>
    <name evidence="2" type="ORF">GCM10010964_17900</name>
</gene>
<dbReference type="PANTHER" id="PTHR28047">
    <property type="entry name" value="PROTEIN DCG1"/>
    <property type="match status" value="1"/>
</dbReference>
<dbReference type="InterPro" id="IPR015942">
    <property type="entry name" value="Asp/Glu/hydantoin_racemase"/>
</dbReference>
<dbReference type="GO" id="GO:0047661">
    <property type="term" value="F:amino-acid racemase activity"/>
    <property type="evidence" value="ECO:0007669"/>
    <property type="project" value="InterPro"/>
</dbReference>
<comment type="similarity">
    <text evidence="1">Belongs to the HyuE racemase family.</text>
</comment>
<organism evidence="2 3">
    <name type="scientific">Caldovatus sediminis</name>
    <dbReference type="NCBI Taxonomy" id="2041189"/>
    <lineage>
        <taxon>Bacteria</taxon>
        <taxon>Pseudomonadati</taxon>
        <taxon>Pseudomonadota</taxon>
        <taxon>Alphaproteobacteria</taxon>
        <taxon>Acetobacterales</taxon>
        <taxon>Roseomonadaceae</taxon>
        <taxon>Caldovatus</taxon>
    </lineage>
</organism>
<dbReference type="RefSeq" id="WP_188899664.1">
    <property type="nucleotide sequence ID" value="NZ_BMKS01000004.1"/>
</dbReference>